<gene>
    <name evidence="3" type="ORF">M0638_04720</name>
</gene>
<sequence length="78" mass="8293">MDEHRISGMAKDAMGKVQDAVGGLAGDTRLQSRGKLRQAEGQAENAIGRFGDLIRDQPVTSVLIGLGIGYLLGRSRIV</sequence>
<keyword evidence="4" id="KW-1185">Reference proteome</keyword>
<evidence type="ECO:0000313" key="4">
    <source>
        <dbReference type="Proteomes" id="UP001139516"/>
    </source>
</evidence>
<organism evidence="3 4">
    <name type="scientific">Roseomonas acroporae</name>
    <dbReference type="NCBI Taxonomy" id="2937791"/>
    <lineage>
        <taxon>Bacteria</taxon>
        <taxon>Pseudomonadati</taxon>
        <taxon>Pseudomonadota</taxon>
        <taxon>Alphaproteobacteria</taxon>
        <taxon>Acetobacterales</taxon>
        <taxon>Roseomonadaceae</taxon>
        <taxon>Roseomonas</taxon>
    </lineage>
</organism>
<evidence type="ECO:0000256" key="1">
    <source>
        <dbReference type="ARBA" id="ARBA00009129"/>
    </source>
</evidence>
<dbReference type="InterPro" id="IPR036629">
    <property type="entry name" value="YjbJ_sf"/>
</dbReference>
<evidence type="ECO:0000313" key="3">
    <source>
        <dbReference type="EMBL" id="MCK8783684.1"/>
    </source>
</evidence>
<accession>A0A9X1Y4A2</accession>
<name>A0A9X1Y4A2_9PROT</name>
<evidence type="ECO:0000259" key="2">
    <source>
        <dbReference type="Pfam" id="PF05532"/>
    </source>
</evidence>
<proteinExistence type="inferred from homology"/>
<dbReference type="EMBL" id="JALPRX010000016">
    <property type="protein sequence ID" value="MCK8783684.1"/>
    <property type="molecule type" value="Genomic_DNA"/>
</dbReference>
<dbReference type="SUPFAM" id="SSF69047">
    <property type="entry name" value="Hypothetical protein YjbJ"/>
    <property type="match status" value="1"/>
</dbReference>
<protein>
    <submittedName>
        <fullName evidence="3">CsbD family protein</fullName>
    </submittedName>
</protein>
<dbReference type="AlphaFoldDB" id="A0A9X1Y4A2"/>
<dbReference type="Proteomes" id="UP001139516">
    <property type="component" value="Unassembled WGS sequence"/>
</dbReference>
<dbReference type="RefSeq" id="WP_248665810.1">
    <property type="nucleotide sequence ID" value="NZ_JALPRX010000016.1"/>
</dbReference>
<feature type="domain" description="CsbD-like" evidence="2">
    <location>
        <begin position="5"/>
        <end position="55"/>
    </location>
</feature>
<comment type="caution">
    <text evidence="3">The sequence shown here is derived from an EMBL/GenBank/DDBJ whole genome shotgun (WGS) entry which is preliminary data.</text>
</comment>
<dbReference type="Gene3D" id="1.10.1470.10">
    <property type="entry name" value="YjbJ"/>
    <property type="match status" value="1"/>
</dbReference>
<comment type="similarity">
    <text evidence="1">Belongs to the UPF0337 (CsbD) family.</text>
</comment>
<dbReference type="Pfam" id="PF05532">
    <property type="entry name" value="CsbD"/>
    <property type="match status" value="1"/>
</dbReference>
<dbReference type="InterPro" id="IPR008462">
    <property type="entry name" value="CsbD"/>
</dbReference>
<reference evidence="3" key="1">
    <citation type="submission" date="2022-04" db="EMBL/GenBank/DDBJ databases">
        <title>Roseomonas acroporae sp. nov., isolated from coral Acropora digitifera.</title>
        <authorList>
            <person name="Sun H."/>
        </authorList>
    </citation>
    <scope>NUCLEOTIDE SEQUENCE</scope>
    <source>
        <strain evidence="3">NAR14</strain>
    </source>
</reference>